<evidence type="ECO:0000256" key="2">
    <source>
        <dbReference type="ARBA" id="ARBA00009398"/>
    </source>
</evidence>
<keyword evidence="10" id="KW-0053">Apoptosis</keyword>
<organismHost>
    <name type="scientific">Homo sapiens</name>
    <name type="common">Human</name>
    <dbReference type="NCBI Taxonomy" id="9606"/>
</organismHost>
<dbReference type="Pfam" id="PF00539">
    <property type="entry name" value="Tat"/>
    <property type="match status" value="1"/>
</dbReference>
<dbReference type="Gene3D" id="4.10.20.10">
    <property type="entry name" value="Tat domain"/>
    <property type="match status" value="1"/>
</dbReference>
<dbReference type="InterPro" id="IPR001831">
    <property type="entry name" value="IV_Tat"/>
</dbReference>
<sequence>MERAPEDQGPQREPYNEWTLELLEELKNEAVRHFPRVWLHGLGQYIYENYGDTWAGVEAIIRILQQLLFIHFRIGCRHSRIGITPITPRGEPEMDPVDPRLEPWKHPGSQPKTACTNCYCKECCFHCQVCFTKKGLGISYGRKKRRQRRRAPEGGQTHQGSLSKQ</sequence>
<organism evidence="13 14">
    <name type="scientific">Human immunodeficiency virus type 1</name>
    <name type="common">HIV-1</name>
    <dbReference type="NCBI Taxonomy" id="11676"/>
    <lineage>
        <taxon>Viruses</taxon>
        <taxon>Riboviria</taxon>
        <taxon>Pararnavirae</taxon>
        <taxon>Artverviricota</taxon>
        <taxon>Revtraviricetes</taxon>
        <taxon>Ortervirales</taxon>
        <taxon>Retroviridae</taxon>
        <taxon>Orthoretrovirinae</taxon>
        <taxon>Lentivirus</taxon>
        <taxon>Lentivirus humimdef1</taxon>
    </lineage>
</organism>
<dbReference type="GO" id="GO:0046718">
    <property type="term" value="P:symbiont entry into host cell"/>
    <property type="evidence" value="ECO:0007669"/>
    <property type="project" value="UniProtKB-KW"/>
</dbReference>
<evidence type="ECO:0000256" key="9">
    <source>
        <dbReference type="ARBA" id="ARBA00023163"/>
    </source>
</evidence>
<evidence type="ECO:0000256" key="6">
    <source>
        <dbReference type="ARBA" id="ARBA00022884"/>
    </source>
</evidence>
<reference evidence="13 14" key="1">
    <citation type="journal article" date="2007" name="AIDS Res. Hum. Retroviruses">
        <title>Characterization of near full-length genomes of HIV type 1 strains in Denmark: basis for a universal therapeutic vaccine.</title>
        <authorList>
            <person name="Andresen B.S."/>
            <person name="Vinner L."/>
            <person name="Tang S."/>
            <person name="Bragstad K."/>
            <person name="Kronborg G."/>
            <person name="Gerstoft J."/>
            <person name="Corbet S."/>
            <person name="Fomsgaard A."/>
        </authorList>
    </citation>
    <scope>NUCLEOTIDE SEQUENCE [LARGE SCALE GENOMIC DNA]</scope>
    <source>
        <strain evidence="13">PMVL 013</strain>
    </source>
</reference>
<keyword evidence="10" id="KW-0131">Cell cycle</keyword>
<accession>A9U9G6</accession>
<dbReference type="GO" id="GO:0044196">
    <property type="term" value="C:host cell nucleolus"/>
    <property type="evidence" value="ECO:0007669"/>
    <property type="project" value="UniProtKB-SubCell"/>
</dbReference>
<comment type="function">
    <text evidence="10">During virus entry, plays a role in the transport of the viral pre-integration (PIC) complex to the host nucleus. This function is crucial for viral infection of non-dividing macrophages. May act directly at the nuclear pore complex, by binding nucleoporins phenylalanine-glycine (FG)-repeat regions.</text>
</comment>
<comment type="subunit">
    <text evidence="10">Homooligomer, may form homodimer. Interacts with p6-gag region of the Pr55 Gag precursor protein through a (Leu-X-X)4 motif near the C-terminus of the P6gag protein. Interacts with host UNG. May interact with host RAD23A/HHR23A. Interacts with host VPRBP/DCAF1, leading to hijack the CUL4A-RBX1-DDB1-DCAF1/VPRBP complex, mediating ubiquitination of host proteins such as TERT and ZGPAT and arrest of the cell cycle in G2 phase.</text>
</comment>
<dbReference type="HAMAP" id="MF_04080">
    <property type="entry name" value="HIV_VPR"/>
    <property type="match status" value="1"/>
</dbReference>
<dbReference type="Gene3D" id="1.20.5.90">
    <property type="entry name" value="VpR/VpX protein, C-terminal domain"/>
    <property type="match status" value="1"/>
</dbReference>
<evidence type="ECO:0000313" key="14">
    <source>
        <dbReference type="Proteomes" id="UP000098582"/>
    </source>
</evidence>
<dbReference type="InterPro" id="IPR000012">
    <property type="entry name" value="RetroV_VpR/X"/>
</dbReference>
<evidence type="ECO:0000256" key="12">
    <source>
        <dbReference type="SAM" id="MobiDB-lite"/>
    </source>
</evidence>
<feature type="compositionally biased region" description="Polar residues" evidence="12">
    <location>
        <begin position="156"/>
        <end position="165"/>
    </location>
</feature>
<comment type="similarity">
    <text evidence="10">Belongs to the HIV-1 VPR protein family.</text>
</comment>
<evidence type="ECO:0000313" key="13">
    <source>
        <dbReference type="EMBL" id="ABV00724.1"/>
    </source>
</evidence>
<keyword evidence="10" id="KW-1121">Modulation of host cell cycle by virus</keyword>
<dbReference type="EMBL" id="EF514700">
    <property type="protein sequence ID" value="ABV00724.1"/>
    <property type="molecule type" value="Genomic_DNA"/>
</dbReference>
<feature type="region of interest" description="Homooligomerization" evidence="10">
    <location>
        <begin position="1"/>
        <end position="42"/>
    </location>
</feature>
<dbReference type="Pfam" id="PF00522">
    <property type="entry name" value="VPR"/>
    <property type="match status" value="1"/>
</dbReference>
<keyword evidence="9 10" id="KW-0804">Transcription</keyword>
<dbReference type="InterPro" id="IPR036963">
    <property type="entry name" value="Tat_dom_sf"/>
</dbReference>
<keyword evidence="5 10" id="KW-0946">Virion</keyword>
<dbReference type="GO" id="GO:0050434">
    <property type="term" value="P:positive regulation of viral transcription"/>
    <property type="evidence" value="ECO:0007669"/>
    <property type="project" value="InterPro"/>
</dbReference>
<gene>
    <name evidence="10 13" type="primary">vpr</name>
</gene>
<comment type="subcellular location">
    <subcellularLocation>
        <location evidence="1 11">Host nucleus</location>
        <location evidence="1 11">Host nucleolus</location>
    </subcellularLocation>
    <subcellularLocation>
        <location evidence="10">Virion</location>
    </subcellularLocation>
    <subcellularLocation>
        <location evidence="10">Host nucleus</location>
    </subcellularLocation>
    <subcellularLocation>
        <location evidence="10">Host extracellular space</location>
    </subcellularLocation>
    <text evidence="10">Incorporation into virion is dependent on p6 GAG sequences. Lacks a canonical nuclear localization signal, thus import into nucleus may function independently of the human importin pathway. Detected in high quantity in the serum and cerebrospinal fluid of AIDS patient.</text>
</comment>
<dbReference type="PRINTS" id="PR00055">
    <property type="entry name" value="HIVTATDOMAIN"/>
</dbReference>
<dbReference type="GO" id="GO:0039592">
    <property type="term" value="P:symbiont-mediated arrest of host cell cycle during G2/M transition"/>
    <property type="evidence" value="ECO:0007669"/>
    <property type="project" value="UniProtKB-UniRule"/>
</dbReference>
<proteinExistence type="inferred from homology"/>
<dbReference type="GO" id="GO:0051260">
    <property type="term" value="P:protein homooligomerization"/>
    <property type="evidence" value="ECO:0007669"/>
    <property type="project" value="UniProtKB-UniRule"/>
</dbReference>
<dbReference type="GO" id="GO:0001070">
    <property type="term" value="F:RNA-binding transcription regulator activity"/>
    <property type="evidence" value="ECO:0007669"/>
    <property type="project" value="InterPro"/>
</dbReference>
<dbReference type="GO" id="GO:0034220">
    <property type="term" value="P:monoatomic ion transmembrane transport"/>
    <property type="evidence" value="ECO:0007669"/>
    <property type="project" value="UniProtKB-KW"/>
</dbReference>
<evidence type="ECO:0000256" key="3">
    <source>
        <dbReference type="ARBA" id="ARBA00022562"/>
    </source>
</evidence>
<evidence type="ECO:0000256" key="5">
    <source>
        <dbReference type="ARBA" id="ARBA00022844"/>
    </source>
</evidence>
<dbReference type="GO" id="GO:0052151">
    <property type="term" value="P:symbiont-mediated activation of host apoptosis"/>
    <property type="evidence" value="ECO:0007669"/>
    <property type="project" value="UniProtKB-UniRule"/>
</dbReference>
<keyword evidence="8 10" id="KW-0010">Activator</keyword>
<keyword evidence="6 11" id="KW-0694">RNA-binding</keyword>
<name>A9U9G6_HV1</name>
<evidence type="ECO:0000256" key="10">
    <source>
        <dbReference type="HAMAP-Rule" id="MF_04080"/>
    </source>
</evidence>
<comment type="PTM">
    <text evidence="10">Phosphorylated on several residues by host. These phosphorylations regulate VPR activity for the nuclear import of the HIV-1 pre-integration complex.</text>
</comment>
<keyword evidence="10" id="KW-0406">Ion transport</keyword>
<keyword evidence="10" id="KW-1163">Viral penetration into host nucleus</keyword>
<keyword evidence="10" id="KW-1160">Virus entry into host cell</keyword>
<dbReference type="Gene3D" id="6.10.210.10">
    <property type="match status" value="1"/>
</dbReference>
<evidence type="ECO:0000256" key="1">
    <source>
        <dbReference type="ARBA" id="ARBA00004307"/>
    </source>
</evidence>
<keyword evidence="3 10" id="KW-1048">Host nucleus</keyword>
<dbReference type="GO" id="GO:0043657">
    <property type="term" value="C:host cell"/>
    <property type="evidence" value="ECO:0007669"/>
    <property type="project" value="GOC"/>
</dbReference>
<evidence type="ECO:0000256" key="8">
    <source>
        <dbReference type="ARBA" id="ARBA00023159"/>
    </source>
</evidence>
<dbReference type="GO" id="GO:0044423">
    <property type="term" value="C:virion component"/>
    <property type="evidence" value="ECO:0007669"/>
    <property type="project" value="UniProtKB-UniRule"/>
</dbReference>
<keyword evidence="4 10" id="KW-0945">Host-virus interaction</keyword>
<dbReference type="GO" id="GO:0043655">
    <property type="term" value="C:host extracellular space"/>
    <property type="evidence" value="ECO:0007669"/>
    <property type="project" value="UniProtKB-SubCell"/>
</dbReference>
<keyword evidence="10" id="KW-0407">Ion channel</keyword>
<evidence type="ECO:0000256" key="7">
    <source>
        <dbReference type="ARBA" id="ARBA00023015"/>
    </source>
</evidence>
<protein>
    <recommendedName>
        <fullName evidence="10">Protein Vpr</fullName>
    </recommendedName>
    <alternativeName>
        <fullName evidence="10">R ORF protein</fullName>
    </alternativeName>
    <alternativeName>
        <fullName evidence="10">Viral protein R</fullName>
    </alternativeName>
</protein>
<comment type="miscellaneous">
    <text evidence="10">HIV-1 lineages are divided in three main groups, M (for Major), O (for Outlier), and N (for New, or Non-M, Non-O). The vast majority of strains found worldwide belong to the group M. Group O seems to be endemic to and largely confined to Cameroon and neighboring countries in West Central Africa, where these viruses represent a small minority of HIV-1 strains. The group N is represented by a limited number of isolates from Cameroonian persons. The group M is further subdivided in 9 clades or subtypes (A to D, F to H, J and K).</text>
</comment>
<dbReference type="GO" id="GO:0075732">
    <property type="term" value="P:viral penetration into host nucleus"/>
    <property type="evidence" value="ECO:0007669"/>
    <property type="project" value="UniProtKB-UniRule"/>
</dbReference>
<comment type="function">
    <text evidence="10">During virus replication, may deplete host UNG protein, and incude G2-M cell cycle arrest. Acts by targeting specific host proteins for degradation by the 26S proteasome, through association with the cellular CUL4A-DDB1 E3 ligase complex by direct interaction with host VPRPB/DCAF-1. Cell cycle arrest reportedly occurs within hours of infection and is not blocked by antiviral agents, suggesting that it is initiated by the VPR carried into the virion. Additionally, VPR induces apoptosis in a cell cycle dependent manner suggesting that these two effects are mechanistically linked. Detected in the serum and cerebrospinal fluid of AIDS patient, VPR may also induce cell death to bystander cells.</text>
</comment>
<keyword evidence="10" id="KW-0813">Transport</keyword>
<comment type="similarity">
    <text evidence="2 11">Belongs to the lentiviruses Tat family.</text>
</comment>
<dbReference type="GO" id="GO:0006351">
    <property type="term" value="P:DNA-templated transcription"/>
    <property type="evidence" value="ECO:0007669"/>
    <property type="project" value="UniProtKB-UniRule"/>
</dbReference>
<keyword evidence="7 10" id="KW-0805">Transcription regulation</keyword>
<evidence type="ECO:0000256" key="11">
    <source>
        <dbReference type="RuleBase" id="RU003311"/>
    </source>
</evidence>
<feature type="region of interest" description="Disordered" evidence="12">
    <location>
        <begin position="141"/>
        <end position="165"/>
    </location>
</feature>
<evidence type="ECO:0000256" key="4">
    <source>
        <dbReference type="ARBA" id="ARBA00022581"/>
    </source>
</evidence>
<keyword evidence="10" id="KW-1079">Host G2/M cell cycle arrest by virus</keyword>
<dbReference type="GO" id="GO:0003723">
    <property type="term" value="F:RNA binding"/>
    <property type="evidence" value="ECO:0007669"/>
    <property type="project" value="UniProtKB-KW"/>
</dbReference>
<dbReference type="Proteomes" id="UP000098582">
    <property type="component" value="Genome"/>
</dbReference>
<keyword evidence="10" id="KW-0597">Phosphoprotein</keyword>